<feature type="transmembrane region" description="Helical" evidence="1">
    <location>
        <begin position="12"/>
        <end position="30"/>
    </location>
</feature>
<accession>A0A481ZA59</accession>
<dbReference type="EMBL" id="MK500570">
    <property type="protein sequence ID" value="QBK92252.1"/>
    <property type="molecule type" value="Genomic_DNA"/>
</dbReference>
<protein>
    <submittedName>
        <fullName evidence="2">Uncharacterized protein</fullName>
    </submittedName>
</protein>
<keyword evidence="1" id="KW-1133">Transmembrane helix</keyword>
<dbReference type="SUPFAM" id="SSF103473">
    <property type="entry name" value="MFS general substrate transporter"/>
    <property type="match status" value="1"/>
</dbReference>
<gene>
    <name evidence="2" type="ORF">LCPAC304_05990</name>
</gene>
<dbReference type="Gene3D" id="1.20.1250.20">
    <property type="entry name" value="MFS general substrate transporter like domains"/>
    <property type="match status" value="1"/>
</dbReference>
<dbReference type="InterPro" id="IPR036259">
    <property type="entry name" value="MFS_trans_sf"/>
</dbReference>
<feature type="transmembrane region" description="Helical" evidence="1">
    <location>
        <begin position="42"/>
        <end position="62"/>
    </location>
</feature>
<evidence type="ECO:0000313" key="2">
    <source>
        <dbReference type="EMBL" id="QBK92252.1"/>
    </source>
</evidence>
<evidence type="ECO:0000256" key="1">
    <source>
        <dbReference type="SAM" id="Phobius"/>
    </source>
</evidence>
<proteinExistence type="predicted"/>
<organism evidence="2">
    <name type="scientific">Pithovirus LCPAC304</name>
    <dbReference type="NCBI Taxonomy" id="2506594"/>
    <lineage>
        <taxon>Viruses</taxon>
        <taxon>Pithoviruses</taxon>
    </lineage>
</organism>
<sequence>MVWTDYSTGGTIVIIIGIVLLIAGIIILALDQSSQKVSEWWVWALIVIGVIALLVGICLFFIPSPRTLLEKHLQGHSLTELQDPDCPPLSKARMGAVLSEHHVAEHHAARALLAAHRVHREIDVTPMHADPCEPTSQQVPVIDVERVHPGHDDYPC</sequence>
<keyword evidence="1" id="KW-0472">Membrane</keyword>
<name>A0A481ZA59_9VIRU</name>
<keyword evidence="1" id="KW-0812">Transmembrane</keyword>
<reference evidence="2" key="1">
    <citation type="journal article" date="2019" name="MBio">
        <title>Virus Genomes from Deep Sea Sediments Expand the Ocean Megavirome and Support Independent Origins of Viral Gigantism.</title>
        <authorList>
            <person name="Backstrom D."/>
            <person name="Yutin N."/>
            <person name="Jorgensen S.L."/>
            <person name="Dharamshi J."/>
            <person name="Homa F."/>
            <person name="Zaremba-Niedwiedzka K."/>
            <person name="Spang A."/>
            <person name="Wolf Y.I."/>
            <person name="Koonin E.V."/>
            <person name="Ettema T.J."/>
        </authorList>
    </citation>
    <scope>NUCLEOTIDE SEQUENCE</scope>
</reference>